<dbReference type="Pfam" id="PF03747">
    <property type="entry name" value="ADP_ribosyl_GH"/>
    <property type="match status" value="1"/>
</dbReference>
<dbReference type="Gene3D" id="1.10.4080.10">
    <property type="entry name" value="ADP-ribosylation/Crystallin J1"/>
    <property type="match status" value="1"/>
</dbReference>
<dbReference type="InterPro" id="IPR005502">
    <property type="entry name" value="Ribosyl_crysJ1"/>
</dbReference>
<gene>
    <name evidence="1" type="ORF">IDM48_04900</name>
</gene>
<organism evidence="1 2">
    <name type="scientific">Rothia amarae</name>
    <dbReference type="NCBI Taxonomy" id="169480"/>
    <lineage>
        <taxon>Bacteria</taxon>
        <taxon>Bacillati</taxon>
        <taxon>Actinomycetota</taxon>
        <taxon>Actinomycetes</taxon>
        <taxon>Micrococcales</taxon>
        <taxon>Micrococcaceae</taxon>
        <taxon>Rothia</taxon>
    </lineage>
</organism>
<protein>
    <submittedName>
        <fullName evidence="1">ADP-ribosylglycohydrolase family protein</fullName>
    </submittedName>
</protein>
<reference evidence="1 2" key="1">
    <citation type="submission" date="2020-09" db="EMBL/GenBank/DDBJ databases">
        <title>Investigation of environmental microbe.</title>
        <authorList>
            <person name="Ou Y."/>
            <person name="Kang Q."/>
        </authorList>
    </citation>
    <scope>NUCLEOTIDE SEQUENCE [LARGE SCALE GENOMIC DNA]</scope>
    <source>
        <strain evidence="1 2">KJZ-9</strain>
    </source>
</reference>
<accession>A0A7H2BM40</accession>
<dbReference type="InterPro" id="IPR036705">
    <property type="entry name" value="Ribosyl_crysJ1_sf"/>
</dbReference>
<dbReference type="AlphaFoldDB" id="A0A7H2BM40"/>
<evidence type="ECO:0000313" key="1">
    <source>
        <dbReference type="EMBL" id="QNV40736.1"/>
    </source>
</evidence>
<dbReference type="GO" id="GO:0016787">
    <property type="term" value="F:hydrolase activity"/>
    <property type="evidence" value="ECO:0007669"/>
    <property type="project" value="UniProtKB-KW"/>
</dbReference>
<dbReference type="Proteomes" id="UP000516421">
    <property type="component" value="Chromosome"/>
</dbReference>
<name>A0A7H2BM40_9MICC</name>
<keyword evidence="1" id="KW-0378">Hydrolase</keyword>
<evidence type="ECO:0000313" key="2">
    <source>
        <dbReference type="Proteomes" id="UP000516421"/>
    </source>
</evidence>
<dbReference type="SUPFAM" id="SSF101478">
    <property type="entry name" value="ADP-ribosylglycohydrolase"/>
    <property type="match status" value="1"/>
</dbReference>
<sequence>MTSTFQPAPQITHPAFAQACSASLDALASADAALHQSKIPSDETWFALYQLDGLNEVLEWNNEGVAADETACIWLALLRMIRTVHSISPDGAPFALDRAIDSLTPHSCSGHIDATIMKALNQNDMQLLEKNINAEAQDGGSLVRSAMMGFLPVEDPTTVAVLTARAAALTHGHEQEIFSAVAVALLVRSLLAGVTDGQQRSEDGLLSQALEAAADWFVRLPLPQLPGRGEEIEKILRDALNSPSEVRIQDSSAPVNTAGAILKESIILAFSMLSTSEIPDSKQSTQAIPTGTVRARLLATFFASIARPHQAFSASEQVEPNHPAIHSVLENFFTQVGASSLAA</sequence>
<dbReference type="KEGG" id="rama:IDM48_04900"/>
<proteinExistence type="predicted"/>
<dbReference type="RefSeq" id="WP_190618344.1">
    <property type="nucleotide sequence ID" value="NZ_CP061538.1"/>
</dbReference>
<keyword evidence="2" id="KW-1185">Reference proteome</keyword>
<dbReference type="EMBL" id="CP061538">
    <property type="protein sequence ID" value="QNV40736.1"/>
    <property type="molecule type" value="Genomic_DNA"/>
</dbReference>